<evidence type="ECO:0000313" key="2">
    <source>
        <dbReference type="Proteomes" id="UP000184386"/>
    </source>
</evidence>
<keyword evidence="2" id="KW-1185">Reference proteome</keyword>
<proteinExistence type="predicted"/>
<organism evidence="1 2">
    <name type="scientific">Anaerocolumna jejuensis DSM 15929</name>
    <dbReference type="NCBI Taxonomy" id="1121322"/>
    <lineage>
        <taxon>Bacteria</taxon>
        <taxon>Bacillati</taxon>
        <taxon>Bacillota</taxon>
        <taxon>Clostridia</taxon>
        <taxon>Lachnospirales</taxon>
        <taxon>Lachnospiraceae</taxon>
        <taxon>Anaerocolumna</taxon>
    </lineage>
</organism>
<protein>
    <submittedName>
        <fullName evidence="1">Uncharacterized protein</fullName>
    </submittedName>
</protein>
<dbReference type="Proteomes" id="UP000184386">
    <property type="component" value="Unassembled WGS sequence"/>
</dbReference>
<feature type="non-terminal residue" evidence="1">
    <location>
        <position position="1"/>
    </location>
</feature>
<accession>A0A1M6Z3J7</accession>
<gene>
    <name evidence="1" type="ORF">SAMN02745136_04475</name>
</gene>
<dbReference type="STRING" id="1121322.SAMN02745136_04475"/>
<sequence>LIFLFKQYHKQACDMHGDWIEKCFAFLIFLFKQYHEQACDMYGD</sequence>
<evidence type="ECO:0000313" key="1">
    <source>
        <dbReference type="EMBL" id="SHL24933.1"/>
    </source>
</evidence>
<reference evidence="1 2" key="1">
    <citation type="submission" date="2016-11" db="EMBL/GenBank/DDBJ databases">
        <authorList>
            <person name="Jaros S."/>
            <person name="Januszkiewicz K."/>
            <person name="Wedrychowicz H."/>
        </authorList>
    </citation>
    <scope>NUCLEOTIDE SEQUENCE [LARGE SCALE GENOMIC DNA]</scope>
    <source>
        <strain evidence="1 2">DSM 15929</strain>
    </source>
</reference>
<dbReference type="AlphaFoldDB" id="A0A1M6Z3J7"/>
<name>A0A1M6Z3J7_9FIRM</name>
<dbReference type="EMBL" id="FRAC01000027">
    <property type="protein sequence ID" value="SHL24933.1"/>
    <property type="molecule type" value="Genomic_DNA"/>
</dbReference>